<feature type="transmembrane region" description="Helical" evidence="9">
    <location>
        <begin position="84"/>
        <end position="104"/>
    </location>
</feature>
<dbReference type="PANTHER" id="PTHR43394">
    <property type="entry name" value="ATP-DEPENDENT PERMEASE MDL1, MITOCHONDRIAL"/>
    <property type="match status" value="1"/>
</dbReference>
<dbReference type="RefSeq" id="WP_153862976.1">
    <property type="nucleotide sequence ID" value="NZ_WJQS01000001.1"/>
</dbReference>
<dbReference type="Proteomes" id="UP000430975">
    <property type="component" value="Unassembled WGS sequence"/>
</dbReference>
<keyword evidence="13" id="KW-1185">Reference proteome</keyword>
<dbReference type="Pfam" id="PF00664">
    <property type="entry name" value="ABC_membrane"/>
    <property type="match status" value="1"/>
</dbReference>
<dbReference type="InterPro" id="IPR003593">
    <property type="entry name" value="AAA+_ATPase"/>
</dbReference>
<dbReference type="SUPFAM" id="SSF52540">
    <property type="entry name" value="P-loop containing nucleoside triphosphate hydrolases"/>
    <property type="match status" value="1"/>
</dbReference>
<evidence type="ECO:0000256" key="6">
    <source>
        <dbReference type="ARBA" id="ARBA00022989"/>
    </source>
</evidence>
<feature type="domain" description="ABC transporter" evidence="10">
    <location>
        <begin position="438"/>
        <end position="672"/>
    </location>
</feature>
<dbReference type="CDD" id="cd18550">
    <property type="entry name" value="ABC_6TM_exporter_like"/>
    <property type="match status" value="1"/>
</dbReference>
<accession>A0A6I2GF83</accession>
<keyword evidence="4" id="KW-0547">Nucleotide-binding</keyword>
<name>A0A6I2GF83_9LACT</name>
<comment type="caution">
    <text evidence="12">The sequence shown here is derived from an EMBL/GenBank/DDBJ whole genome shotgun (WGS) entry which is preliminary data.</text>
</comment>
<evidence type="ECO:0000256" key="2">
    <source>
        <dbReference type="ARBA" id="ARBA00022448"/>
    </source>
</evidence>
<dbReference type="GO" id="GO:0005524">
    <property type="term" value="F:ATP binding"/>
    <property type="evidence" value="ECO:0007669"/>
    <property type="project" value="UniProtKB-KW"/>
</dbReference>
<keyword evidence="5 12" id="KW-0067">ATP-binding</keyword>
<feature type="region of interest" description="Disordered" evidence="8">
    <location>
        <begin position="356"/>
        <end position="394"/>
    </location>
</feature>
<sequence length="689" mass="76373">MEIRIARHNGKQARGYMSREEKANRPVITWAFFSRVMSYMKPYWKQLILMFTTIGLSAFLNILPAMLTGRIIDEGLIGQDFQRLIWLVGQSFLVILSANLLGVAESFLSNWLAQHLTYDMRQAMFQHLLRMPHCFYTSNNQGDIMTRMTSDISGVQQVITSTMTSILSNSLTLVIALVAMFQKSVPLALVGLLIIPLFIIPTKKMGKLRWQLTSQAQAKEDRVNGILNETLSVSGQLLVKLFNQEKQEAERYARISRELLDLTMKERMAGRWFRVAMSTFSSVGPLLLYLVGGSLMMHFDASLTVGDITVMVVFLGKMYGPVNSLLNIQIDWIRSMALFSRLFDYFDRDVEIESPEEPICPTREGEASQSNKTTNATNTQADSTSDVGADGGSGKTDLAELAQTALSQLAATISNEAPDKTSPKPPMDRQNHHHLTELVFDQVNFAYDAERPILKDVSFRVEPGETVAIVGPSGAGKSSLINLLPRLYDVAAGSIRLNGIDLRALDLSYLRATVGMVTQDTYLFNGTIRDNLLYAKADATDAELKEACRLANIHDLIASLPQGYDSLVGNRGLKLSGGEKQRLSIARVLLKNPAILIFDEATSSLDSISEALIQAAIEPLIKSRTSVMIAHRLSTILSADKIVVMNQGQLVAQGSHQDLLNSNALYTELYETQFKQEKNEPATEINSAS</sequence>
<evidence type="ECO:0000256" key="7">
    <source>
        <dbReference type="ARBA" id="ARBA00023136"/>
    </source>
</evidence>
<dbReference type="InterPro" id="IPR027417">
    <property type="entry name" value="P-loop_NTPase"/>
</dbReference>
<organism evidence="12 13">
    <name type="scientific">Fundicoccus ignavus</name>
    <dbReference type="NCBI Taxonomy" id="2664442"/>
    <lineage>
        <taxon>Bacteria</taxon>
        <taxon>Bacillati</taxon>
        <taxon>Bacillota</taxon>
        <taxon>Bacilli</taxon>
        <taxon>Lactobacillales</taxon>
        <taxon>Aerococcaceae</taxon>
        <taxon>Fundicoccus</taxon>
    </lineage>
</organism>
<dbReference type="PROSITE" id="PS50929">
    <property type="entry name" value="ABC_TM1F"/>
    <property type="match status" value="1"/>
</dbReference>
<dbReference type="PROSITE" id="PS50893">
    <property type="entry name" value="ABC_TRANSPORTER_2"/>
    <property type="match status" value="1"/>
</dbReference>
<dbReference type="PROSITE" id="PS00211">
    <property type="entry name" value="ABC_TRANSPORTER_1"/>
    <property type="match status" value="1"/>
</dbReference>
<reference evidence="12 13" key="1">
    <citation type="submission" date="2019-11" db="EMBL/GenBank/DDBJ databases">
        <title>Characterisation of Fundicoccus ignavus gen. nov. sp. nov., a novel genus of the family Aerococcaceae isolated from bulk tank milk.</title>
        <authorList>
            <person name="Siebert A."/>
            <person name="Huptas C."/>
            <person name="Wenning M."/>
            <person name="Scherer S."/>
            <person name="Doll E.V."/>
        </authorList>
    </citation>
    <scope>NUCLEOTIDE SEQUENCE [LARGE SCALE GENOMIC DNA]</scope>
    <source>
        <strain evidence="12 13">WS4759</strain>
    </source>
</reference>
<dbReference type="InterPro" id="IPR003439">
    <property type="entry name" value="ABC_transporter-like_ATP-bd"/>
</dbReference>
<dbReference type="Gene3D" id="1.20.1560.10">
    <property type="entry name" value="ABC transporter type 1, transmembrane domain"/>
    <property type="match status" value="2"/>
</dbReference>
<feature type="transmembrane region" description="Helical" evidence="9">
    <location>
        <begin position="43"/>
        <end position="63"/>
    </location>
</feature>
<evidence type="ECO:0000256" key="5">
    <source>
        <dbReference type="ARBA" id="ARBA00022840"/>
    </source>
</evidence>
<evidence type="ECO:0000313" key="13">
    <source>
        <dbReference type="Proteomes" id="UP000430975"/>
    </source>
</evidence>
<dbReference type="EMBL" id="WJQS01000001">
    <property type="protein sequence ID" value="MRI84522.1"/>
    <property type="molecule type" value="Genomic_DNA"/>
</dbReference>
<keyword evidence="6 9" id="KW-1133">Transmembrane helix</keyword>
<keyword evidence="7 9" id="KW-0472">Membrane</keyword>
<evidence type="ECO:0000256" key="4">
    <source>
        <dbReference type="ARBA" id="ARBA00022741"/>
    </source>
</evidence>
<evidence type="ECO:0000256" key="3">
    <source>
        <dbReference type="ARBA" id="ARBA00022692"/>
    </source>
</evidence>
<evidence type="ECO:0000259" key="11">
    <source>
        <dbReference type="PROSITE" id="PS50929"/>
    </source>
</evidence>
<dbReference type="InterPro" id="IPR036640">
    <property type="entry name" value="ABC1_TM_sf"/>
</dbReference>
<evidence type="ECO:0000259" key="10">
    <source>
        <dbReference type="PROSITE" id="PS50893"/>
    </source>
</evidence>
<feature type="domain" description="ABC transmembrane type-1" evidence="11">
    <location>
        <begin position="48"/>
        <end position="334"/>
    </location>
</feature>
<evidence type="ECO:0000313" key="12">
    <source>
        <dbReference type="EMBL" id="MRI84522.1"/>
    </source>
</evidence>
<keyword evidence="3 9" id="KW-0812">Transmembrane</keyword>
<evidence type="ECO:0000256" key="1">
    <source>
        <dbReference type="ARBA" id="ARBA00004651"/>
    </source>
</evidence>
<comment type="subcellular location">
    <subcellularLocation>
        <location evidence="1">Cell membrane</location>
        <topology evidence="1">Multi-pass membrane protein</topology>
    </subcellularLocation>
</comment>
<dbReference type="AlphaFoldDB" id="A0A6I2GF83"/>
<feature type="transmembrane region" description="Helical" evidence="9">
    <location>
        <begin position="272"/>
        <end position="291"/>
    </location>
</feature>
<dbReference type="GO" id="GO:0015421">
    <property type="term" value="F:ABC-type oligopeptide transporter activity"/>
    <property type="evidence" value="ECO:0007669"/>
    <property type="project" value="TreeGrafter"/>
</dbReference>
<keyword evidence="2" id="KW-0813">Transport</keyword>
<dbReference type="Gene3D" id="3.40.50.300">
    <property type="entry name" value="P-loop containing nucleotide triphosphate hydrolases"/>
    <property type="match status" value="1"/>
</dbReference>
<proteinExistence type="predicted"/>
<dbReference type="GO" id="GO:0005886">
    <property type="term" value="C:plasma membrane"/>
    <property type="evidence" value="ECO:0007669"/>
    <property type="project" value="UniProtKB-SubCell"/>
</dbReference>
<dbReference type="InterPro" id="IPR017871">
    <property type="entry name" value="ABC_transporter-like_CS"/>
</dbReference>
<dbReference type="InterPro" id="IPR011527">
    <property type="entry name" value="ABC1_TM_dom"/>
</dbReference>
<dbReference type="GO" id="GO:0016887">
    <property type="term" value="F:ATP hydrolysis activity"/>
    <property type="evidence" value="ECO:0007669"/>
    <property type="project" value="InterPro"/>
</dbReference>
<protein>
    <submittedName>
        <fullName evidence="12">ATP-binding cassette domain-containing protein</fullName>
    </submittedName>
</protein>
<dbReference type="Pfam" id="PF00005">
    <property type="entry name" value="ABC_tran"/>
    <property type="match status" value="1"/>
</dbReference>
<gene>
    <name evidence="12" type="ORF">GIY09_01230</name>
</gene>
<dbReference type="PANTHER" id="PTHR43394:SF1">
    <property type="entry name" value="ATP-BINDING CASSETTE SUB-FAMILY B MEMBER 10, MITOCHONDRIAL"/>
    <property type="match status" value="1"/>
</dbReference>
<feature type="compositionally biased region" description="Polar residues" evidence="8">
    <location>
        <begin position="367"/>
        <end position="386"/>
    </location>
</feature>
<dbReference type="SUPFAM" id="SSF90123">
    <property type="entry name" value="ABC transporter transmembrane region"/>
    <property type="match status" value="1"/>
</dbReference>
<dbReference type="FunFam" id="3.40.50.300:FF:000287">
    <property type="entry name" value="Multidrug ABC transporter ATP-binding protein"/>
    <property type="match status" value="1"/>
</dbReference>
<feature type="transmembrane region" description="Helical" evidence="9">
    <location>
        <begin position="173"/>
        <end position="200"/>
    </location>
</feature>
<dbReference type="InterPro" id="IPR039421">
    <property type="entry name" value="Type_1_exporter"/>
</dbReference>
<evidence type="ECO:0000256" key="8">
    <source>
        <dbReference type="SAM" id="MobiDB-lite"/>
    </source>
</evidence>
<dbReference type="SMART" id="SM00382">
    <property type="entry name" value="AAA"/>
    <property type="match status" value="1"/>
</dbReference>
<evidence type="ECO:0000256" key="9">
    <source>
        <dbReference type="SAM" id="Phobius"/>
    </source>
</evidence>